<reference key="1">
    <citation type="journal article" date="2011" name="Mol. Biol. Evol.">
        <title>Unity in variety -- the pan-genome of the Chlamydiae.</title>
        <authorList>
            <person name="Collingro A."/>
            <person name="Tischler P."/>
            <person name="Weinmaier T."/>
            <person name="Penz T."/>
            <person name="Heinz E."/>
            <person name="Brunham R.C."/>
            <person name="Read T.D."/>
            <person name="Bavoil P.M."/>
            <person name="Sachse K."/>
            <person name="Kahane S."/>
            <person name="Friedman M.G."/>
            <person name="Rattei T."/>
            <person name="Myers G.S.A."/>
            <person name="Horn M."/>
        </authorList>
    </citation>
    <scope>NUCLEOTIDE SEQUENCE</scope>
    <source>
        <strain>UV7</strain>
    </source>
</reference>
<dbReference type="InterPro" id="IPR007325">
    <property type="entry name" value="KFase/CYL"/>
</dbReference>
<dbReference type="InterPro" id="IPR000182">
    <property type="entry name" value="GNAT_dom"/>
</dbReference>
<dbReference type="KEGG" id="puv:PUV_20870"/>
<keyword evidence="3" id="KW-1185">Reference proteome</keyword>
<proteinExistence type="predicted"/>
<dbReference type="PANTHER" id="PTHR31118:SF12">
    <property type="entry name" value="CYCLASE-LIKE PROTEIN 2"/>
    <property type="match status" value="1"/>
</dbReference>
<dbReference type="GO" id="GO:0019441">
    <property type="term" value="P:L-tryptophan catabolic process to kynurenine"/>
    <property type="evidence" value="ECO:0007669"/>
    <property type="project" value="InterPro"/>
</dbReference>
<dbReference type="OrthoDB" id="9796085at2"/>
<dbReference type="InterPro" id="IPR016181">
    <property type="entry name" value="Acyl_CoA_acyltransferase"/>
</dbReference>
<evidence type="ECO:0000313" key="3">
    <source>
        <dbReference type="Proteomes" id="UP000000495"/>
    </source>
</evidence>
<dbReference type="GO" id="GO:0016747">
    <property type="term" value="F:acyltransferase activity, transferring groups other than amino-acyl groups"/>
    <property type="evidence" value="ECO:0007669"/>
    <property type="project" value="InterPro"/>
</dbReference>
<feature type="domain" description="N-acetyltransferase" evidence="1">
    <location>
        <begin position="2"/>
        <end position="149"/>
    </location>
</feature>
<name>F8KXH0_PARAV</name>
<dbReference type="InterPro" id="IPR037175">
    <property type="entry name" value="KFase_sf"/>
</dbReference>
<evidence type="ECO:0000259" key="1">
    <source>
        <dbReference type="PROSITE" id="PS51186"/>
    </source>
</evidence>
<dbReference type="STRING" id="765952.PUV_20870"/>
<sequence>MQPIFKLNPLDAEKAYREMTVTLSEELGISDVYAQDVSEKCCFGWIQNTECKGLICLAFPYPKTAHLFWLGVKKEDRQKGIGRALMLYAEAFCLSQGCCSLTVETLSPRENHPASLHTFNFYRAQGFKPLFKSEQGSAFSRVYLQKILSLSIFKWIDLTHVLKDTIPTWDMTCGFQHATISDPQDLFVVQHIEMFAGVGTHMDAPAHCISGGKTVEGFSLESLIRPCVVIDVSDRAHAHYTINSQDIQNFERLHRELRPNDFVVFYTGWDKYWEEPVKYHNQYQFPNISKSAAEYLISKSIAGIGIDTLSPDRSTEGFPVHALILGAGKFIVENIANALQMPPTGGHVMVIPIRTCGTEAPIRLLGVVEG</sequence>
<dbReference type="RefSeq" id="WP_006342009.1">
    <property type="nucleotide sequence ID" value="NC_015702.1"/>
</dbReference>
<accession>F8KXH0</accession>
<dbReference type="Pfam" id="PF00583">
    <property type="entry name" value="Acetyltransf_1"/>
    <property type="match status" value="1"/>
</dbReference>
<dbReference type="Gene3D" id="3.40.630.30">
    <property type="match status" value="1"/>
</dbReference>
<evidence type="ECO:0000313" key="2">
    <source>
        <dbReference type="EMBL" id="CCB87037.1"/>
    </source>
</evidence>
<dbReference type="AlphaFoldDB" id="F8KXH0"/>
<dbReference type="PROSITE" id="PS51186">
    <property type="entry name" value="GNAT"/>
    <property type="match status" value="1"/>
</dbReference>
<dbReference type="HOGENOM" id="CLU_747721_0_0_0"/>
<dbReference type="eggNOG" id="COG1878">
    <property type="taxonomic scope" value="Bacteria"/>
</dbReference>
<protein>
    <recommendedName>
        <fullName evidence="1">N-acetyltransferase domain-containing protein</fullName>
    </recommendedName>
</protein>
<reference evidence="2 3" key="2">
    <citation type="journal article" date="2011" name="Mol. Biol. Evol.">
        <title>Unity in variety--the pan-genome of the Chlamydiae.</title>
        <authorList>
            <person name="Collingro A."/>
            <person name="Tischler P."/>
            <person name="Weinmaier T."/>
            <person name="Penz T."/>
            <person name="Heinz E."/>
            <person name="Brunham R.C."/>
            <person name="Read T.D."/>
            <person name="Bavoil P.M."/>
            <person name="Sachse K."/>
            <person name="Kahane S."/>
            <person name="Friedman M.G."/>
            <person name="Rattei T."/>
            <person name="Myers G.S."/>
            <person name="Horn M."/>
        </authorList>
    </citation>
    <scope>NUCLEOTIDE SEQUENCE [LARGE SCALE GENOMIC DNA]</scope>
    <source>
        <strain evidence="3">UV7</strain>
    </source>
</reference>
<dbReference type="SUPFAM" id="SSF55729">
    <property type="entry name" value="Acyl-CoA N-acyltransferases (Nat)"/>
    <property type="match status" value="1"/>
</dbReference>
<dbReference type="Pfam" id="PF04199">
    <property type="entry name" value="Cyclase"/>
    <property type="match status" value="1"/>
</dbReference>
<dbReference type="PANTHER" id="PTHR31118">
    <property type="entry name" value="CYCLASE-LIKE PROTEIN 2"/>
    <property type="match status" value="1"/>
</dbReference>
<dbReference type="GO" id="GO:0004061">
    <property type="term" value="F:arylformamidase activity"/>
    <property type="evidence" value="ECO:0007669"/>
    <property type="project" value="InterPro"/>
</dbReference>
<dbReference type="Gene3D" id="3.50.30.50">
    <property type="entry name" value="Putative cyclase"/>
    <property type="match status" value="1"/>
</dbReference>
<organism evidence="2 3">
    <name type="scientific">Parachlamydia acanthamoebae (strain UV7)</name>
    <dbReference type="NCBI Taxonomy" id="765952"/>
    <lineage>
        <taxon>Bacteria</taxon>
        <taxon>Pseudomonadati</taxon>
        <taxon>Chlamydiota</taxon>
        <taxon>Chlamydiia</taxon>
        <taxon>Parachlamydiales</taxon>
        <taxon>Parachlamydiaceae</taxon>
        <taxon>Parachlamydia</taxon>
    </lineage>
</organism>
<gene>
    <name evidence="2" type="ordered locus">PUV_20870</name>
</gene>
<dbReference type="SUPFAM" id="SSF102198">
    <property type="entry name" value="Putative cyclase"/>
    <property type="match status" value="1"/>
</dbReference>
<dbReference type="Proteomes" id="UP000000495">
    <property type="component" value="Chromosome"/>
</dbReference>
<dbReference type="eggNOG" id="COG0456">
    <property type="taxonomic scope" value="Bacteria"/>
</dbReference>
<dbReference type="CDD" id="cd04301">
    <property type="entry name" value="NAT_SF"/>
    <property type="match status" value="1"/>
</dbReference>
<dbReference type="EMBL" id="FR872580">
    <property type="protein sequence ID" value="CCB87037.1"/>
    <property type="molecule type" value="Genomic_DNA"/>
</dbReference>